<evidence type="ECO:0000256" key="2">
    <source>
        <dbReference type="SAM" id="SignalP"/>
    </source>
</evidence>
<evidence type="ECO:0000313" key="3">
    <source>
        <dbReference type="EMBL" id="MDA2810934.1"/>
    </source>
</evidence>
<comment type="caution">
    <text evidence="3">The sequence shown here is derived from an EMBL/GenBank/DDBJ whole genome shotgun (WGS) entry which is preliminary data.</text>
</comment>
<accession>A0ABT4U386</accession>
<evidence type="ECO:0000256" key="1">
    <source>
        <dbReference type="SAM" id="MobiDB-lite"/>
    </source>
</evidence>
<protein>
    <recommendedName>
        <fullName evidence="5">Secreted protein</fullName>
    </recommendedName>
</protein>
<feature type="chain" id="PRO_5046075593" description="Secreted protein" evidence="2">
    <location>
        <begin position="24"/>
        <end position="200"/>
    </location>
</feature>
<organism evidence="3 4">
    <name type="scientific">Nocardiopsis endophytica</name>
    <dbReference type="NCBI Taxonomy" id="3018445"/>
    <lineage>
        <taxon>Bacteria</taxon>
        <taxon>Bacillati</taxon>
        <taxon>Actinomycetota</taxon>
        <taxon>Actinomycetes</taxon>
        <taxon>Streptosporangiales</taxon>
        <taxon>Nocardiopsidaceae</taxon>
        <taxon>Nocardiopsis</taxon>
    </lineage>
</organism>
<keyword evidence="2" id="KW-0732">Signal</keyword>
<name>A0ABT4U386_9ACTN</name>
<feature type="region of interest" description="Disordered" evidence="1">
    <location>
        <begin position="23"/>
        <end position="101"/>
    </location>
</feature>
<keyword evidence="4" id="KW-1185">Reference proteome</keyword>
<proteinExistence type="predicted"/>
<gene>
    <name evidence="3" type="ORF">O4J56_09830</name>
</gene>
<dbReference type="EMBL" id="JAQFWQ010000021">
    <property type="protein sequence ID" value="MDA2810934.1"/>
    <property type="molecule type" value="Genomic_DNA"/>
</dbReference>
<reference evidence="3 4" key="1">
    <citation type="submission" date="2023-01" db="EMBL/GenBank/DDBJ databases">
        <title>Draft genome sequence of Nocardiopsis sp. RSe5-2 isolated from halophytes.</title>
        <authorList>
            <person name="Duangmal K."/>
            <person name="Chantavorakit T."/>
        </authorList>
    </citation>
    <scope>NUCLEOTIDE SEQUENCE [LARGE SCALE GENOMIC DNA]</scope>
    <source>
        <strain evidence="3 4">RSe5-2</strain>
    </source>
</reference>
<feature type="signal peptide" evidence="2">
    <location>
        <begin position="1"/>
        <end position="23"/>
    </location>
</feature>
<feature type="compositionally biased region" description="Low complexity" evidence="1">
    <location>
        <begin position="23"/>
        <end position="49"/>
    </location>
</feature>
<dbReference type="RefSeq" id="WP_270685341.1">
    <property type="nucleotide sequence ID" value="NZ_JAQFWQ010000021.1"/>
</dbReference>
<sequence>MKANRFLLVGAALVLAVGATGMAGGPAAASSPSDGFASPEEAVPGVAPPEAEDSAVYLDGEGREIPMPEGPEPSETGDGAQTRQFPCTPDSGRDNPHRSSTGVVVSGHGWWNKGDCSNDRADVYNCLYEWYTDNSWRQKACSSTERLKPGGGSANRTVARHDCDNTARTSWRNHVDVDVVDEWDTGEWPHRQANVDCRVF</sequence>
<dbReference type="Proteomes" id="UP001527866">
    <property type="component" value="Unassembled WGS sequence"/>
</dbReference>
<evidence type="ECO:0008006" key="5">
    <source>
        <dbReference type="Google" id="ProtNLM"/>
    </source>
</evidence>
<evidence type="ECO:0000313" key="4">
    <source>
        <dbReference type="Proteomes" id="UP001527866"/>
    </source>
</evidence>